<protein>
    <recommendedName>
        <fullName evidence="5">L-ornithine N(5)-monooxygenase [NAD(P)H]</fullName>
        <ecNumber evidence="5">1.14.13.196</ecNumber>
    </recommendedName>
</protein>
<dbReference type="OrthoDB" id="10253115at2759"/>
<evidence type="ECO:0000259" key="13">
    <source>
        <dbReference type="Pfam" id="PF13193"/>
    </source>
</evidence>
<evidence type="ECO:0000256" key="11">
    <source>
        <dbReference type="ARBA" id="ARBA00049248"/>
    </source>
</evidence>
<dbReference type="GO" id="GO:0006879">
    <property type="term" value="P:intracellular iron ion homeostasis"/>
    <property type="evidence" value="ECO:0007669"/>
    <property type="project" value="TreeGrafter"/>
</dbReference>
<dbReference type="InterPro" id="IPR025110">
    <property type="entry name" value="AMP-bd_C"/>
</dbReference>
<evidence type="ECO:0000256" key="8">
    <source>
        <dbReference type="ARBA" id="ARBA00022857"/>
    </source>
</evidence>
<dbReference type="SUPFAM" id="SSF56801">
    <property type="entry name" value="Acetyl-CoA synthetase-like"/>
    <property type="match status" value="1"/>
</dbReference>
<evidence type="ECO:0000256" key="7">
    <source>
        <dbReference type="ARBA" id="ARBA00022827"/>
    </source>
</evidence>
<evidence type="ECO:0000256" key="9">
    <source>
        <dbReference type="ARBA" id="ARBA00023002"/>
    </source>
</evidence>
<comment type="catalytic activity">
    <reaction evidence="10">
        <text>L-ornithine + NADPH + O2 = N(5)-hydroxy-L-ornithine + NADP(+) + H2O</text>
        <dbReference type="Rhea" id="RHEA:41508"/>
        <dbReference type="ChEBI" id="CHEBI:15377"/>
        <dbReference type="ChEBI" id="CHEBI:15379"/>
        <dbReference type="ChEBI" id="CHEBI:46911"/>
        <dbReference type="ChEBI" id="CHEBI:57783"/>
        <dbReference type="ChEBI" id="CHEBI:58349"/>
        <dbReference type="ChEBI" id="CHEBI:78275"/>
        <dbReference type="EC" id="1.14.13.196"/>
    </reaction>
</comment>
<evidence type="ECO:0000256" key="4">
    <source>
        <dbReference type="ARBA" id="ARBA00007588"/>
    </source>
</evidence>
<dbReference type="PROSITE" id="PS00455">
    <property type="entry name" value="AMP_BINDING"/>
    <property type="match status" value="1"/>
</dbReference>
<dbReference type="GO" id="GO:0016491">
    <property type="term" value="F:oxidoreductase activity"/>
    <property type="evidence" value="ECO:0007669"/>
    <property type="project" value="UniProtKB-KW"/>
</dbReference>
<keyword evidence="6" id="KW-0285">Flavoprotein</keyword>
<reference evidence="14 15" key="1">
    <citation type="submission" date="2018-05" db="EMBL/GenBank/DDBJ databases">
        <title>Draft genome sequence of Scytalidium lignicola DSM 105466, a ubiquitous saprotrophic fungus.</title>
        <authorList>
            <person name="Buettner E."/>
            <person name="Gebauer A.M."/>
            <person name="Hofrichter M."/>
            <person name="Liers C."/>
            <person name="Kellner H."/>
        </authorList>
    </citation>
    <scope>NUCLEOTIDE SEQUENCE [LARGE SCALE GENOMIC DNA]</scope>
    <source>
        <strain evidence="14 15">DSM 105466</strain>
    </source>
</reference>
<feature type="domain" description="AMP-binding enzyme C-terminal" evidence="13">
    <location>
        <begin position="1089"/>
        <end position="1173"/>
    </location>
</feature>
<accession>A0A3E2H353</accession>
<dbReference type="Gene3D" id="3.50.50.60">
    <property type="entry name" value="FAD/NAD(P)-binding domain"/>
    <property type="match status" value="1"/>
</dbReference>
<comment type="pathway">
    <text evidence="2">Siderophore biosynthesis.</text>
</comment>
<dbReference type="InterPro" id="IPR042099">
    <property type="entry name" value="ANL_N_sf"/>
</dbReference>
<evidence type="ECO:0000256" key="5">
    <source>
        <dbReference type="ARBA" id="ARBA00012881"/>
    </source>
</evidence>
<organism evidence="14 15">
    <name type="scientific">Scytalidium lignicola</name>
    <name type="common">Hyphomycete</name>
    <dbReference type="NCBI Taxonomy" id="5539"/>
    <lineage>
        <taxon>Eukaryota</taxon>
        <taxon>Fungi</taxon>
        <taxon>Dikarya</taxon>
        <taxon>Ascomycota</taxon>
        <taxon>Pezizomycotina</taxon>
        <taxon>Leotiomycetes</taxon>
        <taxon>Leotiomycetes incertae sedis</taxon>
        <taxon>Scytalidium</taxon>
    </lineage>
</organism>
<dbReference type="PANTHER" id="PTHR42802">
    <property type="entry name" value="MONOOXYGENASE"/>
    <property type="match status" value="1"/>
</dbReference>
<feature type="domain" description="AMP-dependent synthetase/ligase" evidence="12">
    <location>
        <begin position="653"/>
        <end position="1034"/>
    </location>
</feature>
<evidence type="ECO:0000256" key="1">
    <source>
        <dbReference type="ARBA" id="ARBA00001974"/>
    </source>
</evidence>
<evidence type="ECO:0000256" key="10">
    <source>
        <dbReference type="ARBA" id="ARBA00047598"/>
    </source>
</evidence>
<gene>
    <name evidence="14" type="ORF">B7463_g8521</name>
</gene>
<comment type="catalytic activity">
    <reaction evidence="11">
        <text>L-ornithine + NADH + O2 = N(5)-hydroxy-L-ornithine + NAD(+) + H2O</text>
        <dbReference type="Rhea" id="RHEA:41512"/>
        <dbReference type="ChEBI" id="CHEBI:15377"/>
        <dbReference type="ChEBI" id="CHEBI:15379"/>
        <dbReference type="ChEBI" id="CHEBI:46911"/>
        <dbReference type="ChEBI" id="CHEBI:57540"/>
        <dbReference type="ChEBI" id="CHEBI:57945"/>
        <dbReference type="ChEBI" id="CHEBI:78275"/>
        <dbReference type="EC" id="1.14.13.196"/>
    </reaction>
</comment>
<dbReference type="Proteomes" id="UP000258309">
    <property type="component" value="Unassembled WGS sequence"/>
</dbReference>
<evidence type="ECO:0000256" key="2">
    <source>
        <dbReference type="ARBA" id="ARBA00004924"/>
    </source>
</evidence>
<feature type="non-terminal residue" evidence="14">
    <location>
        <position position="1"/>
    </location>
</feature>
<dbReference type="Pfam" id="PF00501">
    <property type="entry name" value="AMP-binding"/>
    <property type="match status" value="1"/>
</dbReference>
<dbReference type="InterPro" id="IPR025700">
    <property type="entry name" value="Lys/Orn_oxygenase"/>
</dbReference>
<comment type="similarity">
    <text evidence="4">Belongs to the lysine N(6)-hydroxylase/L-ornithine N(5)-oxygenase family.</text>
</comment>
<dbReference type="InterPro" id="IPR020845">
    <property type="entry name" value="AMP-binding_CS"/>
</dbReference>
<comment type="similarity">
    <text evidence="3">Belongs to the ATP-dependent AMP-binding enzyme family.</text>
</comment>
<keyword evidence="8" id="KW-0521">NADP</keyword>
<dbReference type="Pfam" id="PF13434">
    <property type="entry name" value="Lys_Orn_oxgnase"/>
    <property type="match status" value="1"/>
</dbReference>
<dbReference type="InterPro" id="IPR000873">
    <property type="entry name" value="AMP-dep_synth/lig_dom"/>
</dbReference>
<keyword evidence="9" id="KW-0560">Oxidoreductase</keyword>
<evidence type="ECO:0000259" key="12">
    <source>
        <dbReference type="Pfam" id="PF00501"/>
    </source>
</evidence>
<feature type="non-terminal residue" evidence="14">
    <location>
        <position position="1204"/>
    </location>
</feature>
<dbReference type="InterPro" id="IPR036188">
    <property type="entry name" value="FAD/NAD-bd_sf"/>
</dbReference>
<evidence type="ECO:0000313" key="15">
    <source>
        <dbReference type="Proteomes" id="UP000258309"/>
    </source>
</evidence>
<dbReference type="Gene3D" id="3.40.50.12780">
    <property type="entry name" value="N-terminal domain of ligase-like"/>
    <property type="match status" value="1"/>
</dbReference>
<evidence type="ECO:0000313" key="14">
    <source>
        <dbReference type="EMBL" id="RFU27826.1"/>
    </source>
</evidence>
<keyword evidence="7" id="KW-0274">FAD</keyword>
<dbReference type="Pfam" id="PF13193">
    <property type="entry name" value="AMP-binding_C"/>
    <property type="match status" value="1"/>
</dbReference>
<comment type="caution">
    <text evidence="14">The sequence shown here is derived from an EMBL/GenBank/DDBJ whole genome shotgun (WGS) entry which is preliminary data.</text>
</comment>
<comment type="cofactor">
    <cofactor evidence="1">
        <name>FAD</name>
        <dbReference type="ChEBI" id="CHEBI:57692"/>
    </cofactor>
</comment>
<dbReference type="FunFam" id="3.40.50.12780:FF:000003">
    <property type="entry name" value="Long-chain-fatty-acid--CoA ligase FadD"/>
    <property type="match status" value="1"/>
</dbReference>
<dbReference type="EMBL" id="NCSJ02000188">
    <property type="protein sequence ID" value="RFU27826.1"/>
    <property type="molecule type" value="Genomic_DNA"/>
</dbReference>
<dbReference type="PRINTS" id="PR00368">
    <property type="entry name" value="FADPNR"/>
</dbReference>
<dbReference type="Gene3D" id="3.30.300.30">
    <property type="match status" value="1"/>
</dbReference>
<dbReference type="PANTHER" id="PTHR42802:SF1">
    <property type="entry name" value="L-ORNITHINE N(5)-MONOOXYGENASE"/>
    <property type="match status" value="1"/>
</dbReference>
<proteinExistence type="inferred from homology"/>
<dbReference type="EC" id="1.14.13.196" evidence="5"/>
<sequence>MGEPQVESQHALSTIPLQHVKNLNATNLDEPLDAPYDLICVGFGPAALSIAIALHDSNTPARVLFLERQEKFGWHTGMLLPGAHMQISFIKDLATMRDPRSKFTFLNYLHSKKRLVAFTNMSTFTPLRAEFNDYLGWCAGQFSHCVQYLQEAIDVKPVRKETQKVNMWEVKVRDVVKGTSRSLNAKNVILAVGGVPEIPSCLPSHHPKIIHSSSYIHLGSSILPDLNGRYNVAVIGGGQSAAEIFEHLFSQYPNANVTMFTRDSALRPSDDSPFVNEIFDPDRVDTFYSDSSDLRQKTLIANRATNYSVVRNELIERLYERLYQQRLEFPDERQWRLHICNKREVQGVHLDPKDDRVRLCIRDVRSNIQQITDSRYDLVVAATGYRHNGHESLLRSVKDFLPGGLHLVSRDYKLALQPGKVQEDCGIWLQGCCEDTHGLSDSLLSPLDTCVGGCFMMTSNIHLMRSISSIHKPLLVSCVPPPLPLLLAQMQKAYDGLGNLAEIAPSDNFNASMMLHSTSTLLVRVPTRNIAGNFEHCSTVKSPLVAKRTEMRRKPSPDVPRIAPTVVPCRKVCACIGQQHRFILALPLGLQIQKKIITIVIIRSSHLYFKGVWELNMNDTLHASTAPIYRGPSLIEGPSYPPLKHVTLGQLLDQQALARGSNECIVCPSLNTRWTYDTLRSESLQVAQGLLSMGIKPGDRIGILAGNYAEYVAVFFGVAYIGAILVVLNNTYTTDEALRALAHSGCRILFSQPNIGRVSMSKLLDHLGPHPKENERSEMLERIIMLRDSLTGFPTYSDLKDEGRSIPLEVLESMHVKVDLDDVCNFQYTSGSTGNPKAAMLTHFNLVNNAQAIGDRLCFTPADILCCPPPLFHCFGLVLGVLTVLSHGAKIVLPSPTFSASAVLQSLSTERCTALHGVPTMFEELLSLERPKDWRCDRLRTGIIAGAPVPRPLMKRLVAELGMREYTSSYGLTEASPTCFNAFTYDSIHTRLTTVGKLLPHLRAKIVDRTGAIVPQGVRGELCIAGYSLQKGYFNNLEKTNEAMRRDEEGTLWLHTGDEAVFDENGYCSITGRFKDIIIRGGENIYPIEIEERLCAHPAISRAAVVGIRNARYGEVVGAFLHHSPASHPTKPTDEEIRAWTRQTLGRHKAPVHVFWLGHEGAPNEIPQTGSGKVKKFELRALGESIVDAKENGRKLRIEQGAKL</sequence>
<dbReference type="STRING" id="5539.A0A3E2H353"/>
<evidence type="ECO:0000256" key="6">
    <source>
        <dbReference type="ARBA" id="ARBA00022630"/>
    </source>
</evidence>
<dbReference type="SUPFAM" id="SSF51905">
    <property type="entry name" value="FAD/NAD(P)-binding domain"/>
    <property type="match status" value="2"/>
</dbReference>
<keyword evidence="15" id="KW-1185">Reference proteome</keyword>
<dbReference type="InterPro" id="IPR045851">
    <property type="entry name" value="AMP-bd_C_sf"/>
</dbReference>
<evidence type="ECO:0000256" key="3">
    <source>
        <dbReference type="ARBA" id="ARBA00006432"/>
    </source>
</evidence>
<dbReference type="AlphaFoldDB" id="A0A3E2H353"/>
<name>A0A3E2H353_SCYLI</name>